<evidence type="ECO:0000259" key="8">
    <source>
        <dbReference type="Pfam" id="PF12704"/>
    </source>
</evidence>
<proteinExistence type="predicted"/>
<dbReference type="Pfam" id="PF12704">
    <property type="entry name" value="MacB_PCD"/>
    <property type="match status" value="2"/>
</dbReference>
<feature type="domain" description="MacB-like periplasmic core" evidence="8">
    <location>
        <begin position="500"/>
        <end position="669"/>
    </location>
</feature>
<feature type="transmembrane region" description="Helical" evidence="6">
    <location>
        <begin position="489"/>
        <end position="512"/>
    </location>
</feature>
<dbReference type="GO" id="GO:0005886">
    <property type="term" value="C:plasma membrane"/>
    <property type="evidence" value="ECO:0007669"/>
    <property type="project" value="UniProtKB-SubCell"/>
</dbReference>
<keyword evidence="10" id="KW-1185">Reference proteome</keyword>
<comment type="subcellular location">
    <subcellularLocation>
        <location evidence="1">Cell membrane</location>
        <topology evidence="1">Multi-pass membrane protein</topology>
    </subcellularLocation>
</comment>
<evidence type="ECO:0000259" key="7">
    <source>
        <dbReference type="Pfam" id="PF02687"/>
    </source>
</evidence>
<dbReference type="PANTHER" id="PTHR30572:SF18">
    <property type="entry name" value="ABC-TYPE MACROLIDE FAMILY EXPORT SYSTEM PERMEASE COMPONENT 2"/>
    <property type="match status" value="1"/>
</dbReference>
<name>A0A385SS66_9BACT</name>
<dbReference type="EMBL" id="CP032382">
    <property type="protein sequence ID" value="AYB33151.1"/>
    <property type="molecule type" value="Genomic_DNA"/>
</dbReference>
<evidence type="ECO:0000256" key="5">
    <source>
        <dbReference type="ARBA" id="ARBA00023136"/>
    </source>
</evidence>
<evidence type="ECO:0000256" key="1">
    <source>
        <dbReference type="ARBA" id="ARBA00004651"/>
    </source>
</evidence>
<feature type="transmembrane region" description="Helical" evidence="6">
    <location>
        <begin position="795"/>
        <end position="814"/>
    </location>
</feature>
<feature type="domain" description="ABC3 transporter permease C-terminal" evidence="7">
    <location>
        <begin position="356"/>
        <end position="472"/>
    </location>
</feature>
<feature type="transmembrane region" description="Helical" evidence="6">
    <location>
        <begin position="826"/>
        <end position="854"/>
    </location>
</feature>
<gene>
    <name evidence="9" type="ORF">D4L85_22360</name>
</gene>
<feature type="transmembrane region" description="Helical" evidence="6">
    <location>
        <begin position="93"/>
        <end position="115"/>
    </location>
</feature>
<keyword evidence="3 6" id="KW-0812">Transmembrane</keyword>
<keyword evidence="4 6" id="KW-1133">Transmembrane helix</keyword>
<dbReference type="NCBIfam" id="NF038404">
    <property type="entry name" value="perm_prefix_2"/>
    <property type="match status" value="1"/>
</dbReference>
<keyword evidence="5 6" id="KW-0472">Membrane</keyword>
<evidence type="ECO:0000256" key="6">
    <source>
        <dbReference type="SAM" id="Phobius"/>
    </source>
</evidence>
<dbReference type="InterPro" id="IPR047699">
    <property type="entry name" value="Permease_put_prefix"/>
</dbReference>
<evidence type="ECO:0000256" key="2">
    <source>
        <dbReference type="ARBA" id="ARBA00022475"/>
    </source>
</evidence>
<dbReference type="InterPro" id="IPR025857">
    <property type="entry name" value="MacB_PCD"/>
</dbReference>
<dbReference type="InterPro" id="IPR003838">
    <property type="entry name" value="ABC3_permease_C"/>
</dbReference>
<evidence type="ECO:0000256" key="3">
    <source>
        <dbReference type="ARBA" id="ARBA00022692"/>
    </source>
</evidence>
<dbReference type="KEGG" id="chk:D4L85_22360"/>
<dbReference type="RefSeq" id="WP_119756393.1">
    <property type="nucleotide sequence ID" value="NZ_CP032382.1"/>
</dbReference>
<evidence type="ECO:0000313" key="9">
    <source>
        <dbReference type="EMBL" id="AYB33151.1"/>
    </source>
</evidence>
<feature type="domain" description="MacB-like periplasmic core" evidence="8">
    <location>
        <begin position="92"/>
        <end position="308"/>
    </location>
</feature>
<protein>
    <submittedName>
        <fullName evidence="9">ABC transporter permease</fullName>
    </submittedName>
</protein>
<evidence type="ECO:0000256" key="4">
    <source>
        <dbReference type="ARBA" id="ARBA00022989"/>
    </source>
</evidence>
<accession>A0A385SS66</accession>
<feature type="domain" description="ABC3 transporter permease C-terminal" evidence="7">
    <location>
        <begin position="746"/>
        <end position="857"/>
    </location>
</feature>
<keyword evidence="2" id="KW-1003">Cell membrane</keyword>
<feature type="transmembrane region" description="Helical" evidence="6">
    <location>
        <begin position="743"/>
        <end position="767"/>
    </location>
</feature>
<evidence type="ECO:0000313" key="10">
    <source>
        <dbReference type="Proteomes" id="UP000266183"/>
    </source>
</evidence>
<reference evidence="10" key="1">
    <citation type="submission" date="2018-09" db="EMBL/GenBank/DDBJ databases">
        <title>Chryseolinea sp. KIS68-18 isolated from soil.</title>
        <authorList>
            <person name="Weon H.-Y."/>
            <person name="Kwon S.-W."/>
            <person name="Lee S.A."/>
        </authorList>
    </citation>
    <scope>NUCLEOTIDE SEQUENCE [LARGE SCALE GENOMIC DNA]</scope>
    <source>
        <strain evidence="10">KIS68-18</strain>
    </source>
</reference>
<dbReference type="Proteomes" id="UP000266183">
    <property type="component" value="Chromosome"/>
</dbReference>
<dbReference type="OrthoDB" id="8769057at2"/>
<dbReference type="Pfam" id="PF02687">
    <property type="entry name" value="FtsX"/>
    <property type="match status" value="2"/>
</dbReference>
<feature type="transmembrane region" description="Helical" evidence="6">
    <location>
        <begin position="349"/>
        <end position="372"/>
    </location>
</feature>
<feature type="transmembrane region" description="Helical" evidence="6">
    <location>
        <begin position="397"/>
        <end position="424"/>
    </location>
</feature>
<dbReference type="AlphaFoldDB" id="A0A385SS66"/>
<feature type="transmembrane region" description="Helical" evidence="6">
    <location>
        <begin position="444"/>
        <end position="468"/>
    </location>
</feature>
<organism evidence="9 10">
    <name type="scientific">Chryseolinea soli</name>
    <dbReference type="NCBI Taxonomy" id="2321403"/>
    <lineage>
        <taxon>Bacteria</taxon>
        <taxon>Pseudomonadati</taxon>
        <taxon>Bacteroidota</taxon>
        <taxon>Cytophagia</taxon>
        <taxon>Cytophagales</taxon>
        <taxon>Fulvivirgaceae</taxon>
        <taxon>Chryseolinea</taxon>
    </lineage>
</organism>
<dbReference type="InterPro" id="IPR050250">
    <property type="entry name" value="Macrolide_Exporter_MacB"/>
</dbReference>
<sequence length="866" mass="96853">MHLRNLALRLLKGFCPPALREAIEGDLLQRYEKDVMAFGEREASRRLLWNVLRFFRPGILLRNKIQTPNHNLMLRTNAKVIARQWGRSKAFSFVNLTGLTLGVTVCLLVTQFVLFENSFEDFNRRADRTYRVNLYNTENGVFDEITPHTVAGLGYALKQTAPGVESVARIGFKTRGVVTHKARQVEDREEIVFADPSIVDVLDLEVTTGRKADGMRDASTLLISESAAMKYFGRPDVTGETLEVGFNNNSLQPKTYAIGGVFKDIPVNAHQHFQFLLPPENEQAWNGDWDWSEVNTYVVLSSSVQPSDLDLALSRIVKEHHHDNTGDRYLLEPVREIRLHALDGSGRGAVVNFFILLASAILLLAWFNYINLSTARFFERMKAVGIRKLMGATRRQLVFQFLMESFFFNVLSFGFAVILFFMAWPLVTDVLQEPIPVTLFNEPWAVGFIPGFILITSLCAGFYPALALSSFKPLSSLQGKINGYTDRAVLRKVLVTVQLAVSMILITAVVAIRQQIGFMQGQHLGIAIDQTLIVEEPLVTDGTTVQKFETFKHEMLMLPSVLGVTYASTFAGTEIDWHRMDITLGQENATPRFHSRIVAVGTEFLDVFQLPLLEGRNFDAAAESDRKAMLISEAACRMFGFSTNAAALGKLIFVGSRQFEVIGVLKDYHYRSLQSGIEPLLYMKGYPRNPRYAIKVAPENISKTLITIESKWKQAYAGNVFKYYFLDEFFNRQYNADQKLGTLVSALSLLAAFISCTGLFGLTLYSVNRKEKEIGIRKVFGASVSDVVIFLTRDLLRLIAVGGALGVPLIYYGVNAWLEGYAYKMPLGILMFAGPVMIIAALALITTGALTVAAARRSPVDAMKCE</sequence>
<dbReference type="GO" id="GO:0022857">
    <property type="term" value="F:transmembrane transporter activity"/>
    <property type="evidence" value="ECO:0007669"/>
    <property type="project" value="TreeGrafter"/>
</dbReference>
<dbReference type="PANTHER" id="PTHR30572">
    <property type="entry name" value="MEMBRANE COMPONENT OF TRANSPORTER-RELATED"/>
    <property type="match status" value="1"/>
</dbReference>